<dbReference type="EMBL" id="ML121536">
    <property type="protein sequence ID" value="RPB25879.1"/>
    <property type="molecule type" value="Genomic_DNA"/>
</dbReference>
<dbReference type="Proteomes" id="UP000267821">
    <property type="component" value="Unassembled WGS sequence"/>
</dbReference>
<sequence>MPPKRRGPTFQHTAKRPEHKALFSTSISIYRQSRPHTSQLVGVSLQRFHLEIQALS</sequence>
<protein>
    <submittedName>
        <fullName evidence="1">Uncharacterized protein</fullName>
    </submittedName>
</protein>
<name>A0A3N4LWC3_9PEZI</name>
<feature type="non-terminal residue" evidence="1">
    <location>
        <position position="56"/>
    </location>
</feature>
<dbReference type="InParanoid" id="A0A3N4LWC3"/>
<evidence type="ECO:0000313" key="1">
    <source>
        <dbReference type="EMBL" id="RPB25879.1"/>
    </source>
</evidence>
<organism evidence="1 2">
    <name type="scientific">Terfezia boudieri ATCC MYA-4762</name>
    <dbReference type="NCBI Taxonomy" id="1051890"/>
    <lineage>
        <taxon>Eukaryota</taxon>
        <taxon>Fungi</taxon>
        <taxon>Dikarya</taxon>
        <taxon>Ascomycota</taxon>
        <taxon>Pezizomycotina</taxon>
        <taxon>Pezizomycetes</taxon>
        <taxon>Pezizales</taxon>
        <taxon>Pezizaceae</taxon>
        <taxon>Terfezia</taxon>
    </lineage>
</organism>
<proteinExistence type="predicted"/>
<dbReference type="AlphaFoldDB" id="A0A3N4LWC3"/>
<reference evidence="1 2" key="1">
    <citation type="journal article" date="2018" name="Nat. Ecol. Evol.">
        <title>Pezizomycetes genomes reveal the molecular basis of ectomycorrhizal truffle lifestyle.</title>
        <authorList>
            <person name="Murat C."/>
            <person name="Payen T."/>
            <person name="Noel B."/>
            <person name="Kuo A."/>
            <person name="Morin E."/>
            <person name="Chen J."/>
            <person name="Kohler A."/>
            <person name="Krizsan K."/>
            <person name="Balestrini R."/>
            <person name="Da Silva C."/>
            <person name="Montanini B."/>
            <person name="Hainaut M."/>
            <person name="Levati E."/>
            <person name="Barry K.W."/>
            <person name="Belfiori B."/>
            <person name="Cichocki N."/>
            <person name="Clum A."/>
            <person name="Dockter R.B."/>
            <person name="Fauchery L."/>
            <person name="Guy J."/>
            <person name="Iotti M."/>
            <person name="Le Tacon F."/>
            <person name="Lindquist E.A."/>
            <person name="Lipzen A."/>
            <person name="Malagnac F."/>
            <person name="Mello A."/>
            <person name="Molinier V."/>
            <person name="Miyauchi S."/>
            <person name="Poulain J."/>
            <person name="Riccioni C."/>
            <person name="Rubini A."/>
            <person name="Sitrit Y."/>
            <person name="Splivallo R."/>
            <person name="Traeger S."/>
            <person name="Wang M."/>
            <person name="Zifcakova L."/>
            <person name="Wipf D."/>
            <person name="Zambonelli A."/>
            <person name="Paolocci F."/>
            <person name="Nowrousian M."/>
            <person name="Ottonello S."/>
            <person name="Baldrian P."/>
            <person name="Spatafora J.W."/>
            <person name="Henrissat B."/>
            <person name="Nagy L.G."/>
            <person name="Aury J.M."/>
            <person name="Wincker P."/>
            <person name="Grigoriev I.V."/>
            <person name="Bonfante P."/>
            <person name="Martin F.M."/>
        </authorList>
    </citation>
    <scope>NUCLEOTIDE SEQUENCE [LARGE SCALE GENOMIC DNA]</scope>
    <source>
        <strain evidence="1 2">ATCC MYA-4762</strain>
    </source>
</reference>
<keyword evidence="2" id="KW-1185">Reference proteome</keyword>
<gene>
    <name evidence="1" type="ORF">L211DRAFT_835964</name>
</gene>
<accession>A0A3N4LWC3</accession>
<evidence type="ECO:0000313" key="2">
    <source>
        <dbReference type="Proteomes" id="UP000267821"/>
    </source>
</evidence>